<dbReference type="AlphaFoldDB" id="A0A6N2X732"/>
<accession>A0A6N2X732</accession>
<dbReference type="RefSeq" id="WP_099433647.1">
    <property type="nucleotide sequence ID" value="NZ_CACRTI010000018.1"/>
</dbReference>
<sequence>MRISSLRNFIILPVFLYFLIGIDKQPYYEEGDMPWVPIFFIKHTISAKLIFEIPVSPSDILMDTSLTQEKYDELYNYCQARYRTELSECRKKIKKKLLTNGFYIPE</sequence>
<evidence type="ECO:0000313" key="1">
    <source>
        <dbReference type="EMBL" id="VYT50001.1"/>
    </source>
</evidence>
<organism evidence="1">
    <name type="scientific">Citrobacter amalonaticus</name>
    <dbReference type="NCBI Taxonomy" id="35703"/>
    <lineage>
        <taxon>Bacteria</taxon>
        <taxon>Pseudomonadati</taxon>
        <taxon>Pseudomonadota</taxon>
        <taxon>Gammaproteobacteria</taxon>
        <taxon>Enterobacterales</taxon>
        <taxon>Enterobacteriaceae</taxon>
        <taxon>Citrobacter</taxon>
    </lineage>
</organism>
<name>A0A6N2X732_CITAM</name>
<reference evidence="1" key="1">
    <citation type="submission" date="2019-11" db="EMBL/GenBank/DDBJ databases">
        <authorList>
            <person name="Feng L."/>
        </authorList>
    </citation>
    <scope>NUCLEOTIDE SEQUENCE</scope>
    <source>
        <strain evidence="1">CAmalonaticusLFYP1</strain>
    </source>
</reference>
<dbReference type="EMBL" id="CACRTI010000018">
    <property type="protein sequence ID" value="VYT50001.1"/>
    <property type="molecule type" value="Genomic_DNA"/>
</dbReference>
<proteinExistence type="predicted"/>
<protein>
    <submittedName>
        <fullName evidence="1">Uncharacterized protein</fullName>
    </submittedName>
</protein>
<gene>
    <name evidence="1" type="ORF">CALFYP1_00694</name>
</gene>